<dbReference type="GO" id="GO:0005634">
    <property type="term" value="C:nucleus"/>
    <property type="evidence" value="ECO:0007669"/>
    <property type="project" value="UniProtKB-SubCell"/>
</dbReference>
<keyword evidence="4" id="KW-0804">Transcription</keyword>
<dbReference type="Pfam" id="PF02362">
    <property type="entry name" value="B3"/>
    <property type="match status" value="1"/>
</dbReference>
<comment type="caution">
    <text evidence="10">The sequence shown here is derived from an EMBL/GenBank/DDBJ whole genome shotgun (WGS) entry which is preliminary data.</text>
</comment>
<feature type="compositionally biased region" description="Acidic residues" evidence="6">
    <location>
        <begin position="125"/>
        <end position="134"/>
    </location>
</feature>
<evidence type="ECO:0000256" key="4">
    <source>
        <dbReference type="ARBA" id="ARBA00023163"/>
    </source>
</evidence>
<evidence type="ECO:0000313" key="10">
    <source>
        <dbReference type="EMBL" id="KAL1560836.1"/>
    </source>
</evidence>
<evidence type="ECO:0000256" key="5">
    <source>
        <dbReference type="ARBA" id="ARBA00023242"/>
    </source>
</evidence>
<name>A0ABD1HWI3_SALDI</name>
<evidence type="ECO:0000259" key="7">
    <source>
        <dbReference type="PROSITE" id="PS50863"/>
    </source>
</evidence>
<dbReference type="Gene3D" id="2.40.330.10">
    <property type="entry name" value="DNA-binding pseudobarrel domain"/>
    <property type="match status" value="1"/>
</dbReference>
<feature type="region of interest" description="Disordered" evidence="6">
    <location>
        <begin position="125"/>
        <end position="150"/>
    </location>
</feature>
<dbReference type="PANTHER" id="PTHR31920">
    <property type="entry name" value="B3 DOMAIN-CONTAINING"/>
    <property type="match status" value="1"/>
</dbReference>
<feature type="domain" description="TF-B3" evidence="7">
    <location>
        <begin position="14"/>
        <end position="107"/>
    </location>
</feature>
<dbReference type="SUPFAM" id="SSF101936">
    <property type="entry name" value="DNA-binding pseudobarrel domain"/>
    <property type="match status" value="1"/>
</dbReference>
<gene>
    <name evidence="10" type="ORF">AAHA92_11006</name>
    <name evidence="9" type="ORF">AAHA92_26060</name>
    <name evidence="8" type="ORF">AAHA92_28209</name>
</gene>
<dbReference type="GO" id="GO:0003677">
    <property type="term" value="F:DNA binding"/>
    <property type="evidence" value="ECO:0007669"/>
    <property type="project" value="UniProtKB-KW"/>
</dbReference>
<evidence type="ECO:0000256" key="6">
    <source>
        <dbReference type="SAM" id="MobiDB-lite"/>
    </source>
</evidence>
<evidence type="ECO:0000256" key="2">
    <source>
        <dbReference type="ARBA" id="ARBA00023015"/>
    </source>
</evidence>
<proteinExistence type="predicted"/>
<dbReference type="EMBL" id="JBEAFC010000011">
    <property type="protein sequence ID" value="KAL1535431.1"/>
    <property type="molecule type" value="Genomic_DNA"/>
</dbReference>
<evidence type="ECO:0000313" key="9">
    <source>
        <dbReference type="EMBL" id="KAL1541894.1"/>
    </source>
</evidence>
<reference evidence="10 11" key="1">
    <citation type="submission" date="2024-06" db="EMBL/GenBank/DDBJ databases">
        <title>A chromosome level genome sequence of Diviner's sage (Salvia divinorum).</title>
        <authorList>
            <person name="Ford S.A."/>
            <person name="Ro D.-K."/>
            <person name="Ness R.W."/>
            <person name="Phillips M.A."/>
        </authorList>
    </citation>
    <scope>NUCLEOTIDE SEQUENCE [LARGE SCALE GENOMIC DNA]</scope>
    <source>
        <strain evidence="10">SAF-2024a</strain>
        <tissue evidence="10">Leaf</tissue>
    </source>
</reference>
<dbReference type="SMART" id="SM01019">
    <property type="entry name" value="B3"/>
    <property type="match status" value="1"/>
</dbReference>
<dbReference type="PROSITE" id="PS50863">
    <property type="entry name" value="B3"/>
    <property type="match status" value="1"/>
</dbReference>
<dbReference type="AlphaFoldDB" id="A0ABD1HWI3"/>
<dbReference type="Proteomes" id="UP001567538">
    <property type="component" value="Unassembled WGS sequence"/>
</dbReference>
<dbReference type="CDD" id="cd10017">
    <property type="entry name" value="B3_DNA"/>
    <property type="match status" value="1"/>
</dbReference>
<dbReference type="PANTHER" id="PTHR31920:SF132">
    <property type="entry name" value="TF-B3 DOMAIN-CONTAINING PROTEIN"/>
    <property type="match status" value="1"/>
</dbReference>
<evidence type="ECO:0000313" key="8">
    <source>
        <dbReference type="EMBL" id="KAL1535431.1"/>
    </source>
</evidence>
<comment type="subcellular location">
    <subcellularLocation>
        <location evidence="1">Nucleus</location>
    </subcellularLocation>
</comment>
<dbReference type="InterPro" id="IPR050655">
    <property type="entry name" value="Plant_B3_domain"/>
</dbReference>
<keyword evidence="2" id="KW-0805">Transcription regulation</keyword>
<dbReference type="InterPro" id="IPR015300">
    <property type="entry name" value="DNA-bd_pseudobarrel_sf"/>
</dbReference>
<evidence type="ECO:0000313" key="11">
    <source>
        <dbReference type="Proteomes" id="UP001567538"/>
    </source>
</evidence>
<dbReference type="EMBL" id="JBEAFC010000004">
    <property type="protein sequence ID" value="KAL1560836.1"/>
    <property type="molecule type" value="Genomic_DNA"/>
</dbReference>
<evidence type="ECO:0000256" key="1">
    <source>
        <dbReference type="ARBA" id="ARBA00004123"/>
    </source>
</evidence>
<keyword evidence="3" id="KW-0238">DNA-binding</keyword>
<accession>A0ABD1HWI3</accession>
<dbReference type="EMBL" id="JBEAFC010000009">
    <property type="protein sequence ID" value="KAL1541894.1"/>
    <property type="molecule type" value="Genomic_DNA"/>
</dbReference>
<organism evidence="10 11">
    <name type="scientific">Salvia divinorum</name>
    <name type="common">Maria pastora</name>
    <name type="synonym">Diviner's sage</name>
    <dbReference type="NCBI Taxonomy" id="28513"/>
    <lineage>
        <taxon>Eukaryota</taxon>
        <taxon>Viridiplantae</taxon>
        <taxon>Streptophyta</taxon>
        <taxon>Embryophyta</taxon>
        <taxon>Tracheophyta</taxon>
        <taxon>Spermatophyta</taxon>
        <taxon>Magnoliopsida</taxon>
        <taxon>eudicotyledons</taxon>
        <taxon>Gunneridae</taxon>
        <taxon>Pentapetalae</taxon>
        <taxon>asterids</taxon>
        <taxon>lamiids</taxon>
        <taxon>Lamiales</taxon>
        <taxon>Lamiaceae</taxon>
        <taxon>Nepetoideae</taxon>
        <taxon>Mentheae</taxon>
        <taxon>Salviinae</taxon>
        <taxon>Salvia</taxon>
        <taxon>Salvia subgen. Calosphace</taxon>
    </lineage>
</organism>
<keyword evidence="5" id="KW-0539">Nucleus</keyword>
<dbReference type="InterPro" id="IPR003340">
    <property type="entry name" value="B3_DNA-bd"/>
</dbReference>
<sequence length="150" mass="16826">MAQEPAGAAATPLLTFTRLFFPQESSHSLQIPERFIVQLDRPLAAICSIENHHGAVWSVAFEKIDGKHYFTHFWFHFARDNALRRGDLLIFTYERHGFFSLKQYWAGTRFPPFDLAEALGMESDEIDTSDDDGDVSLSQDANGVADAGSS</sequence>
<keyword evidence="11" id="KW-1185">Reference proteome</keyword>
<protein>
    <submittedName>
        <fullName evidence="10">B3 domain-containing protein REM20-like</fullName>
    </submittedName>
</protein>
<evidence type="ECO:0000256" key="3">
    <source>
        <dbReference type="ARBA" id="ARBA00023125"/>
    </source>
</evidence>